<dbReference type="SUPFAM" id="SSF51735">
    <property type="entry name" value="NAD(P)-binding Rossmann-fold domains"/>
    <property type="match status" value="1"/>
</dbReference>
<dbReference type="RefSeq" id="WP_318598177.1">
    <property type="nucleotide sequence ID" value="NZ_JAWSTH010000041.1"/>
</dbReference>
<dbReference type="Pfam" id="PF13561">
    <property type="entry name" value="adh_short_C2"/>
    <property type="match status" value="1"/>
</dbReference>
<protein>
    <submittedName>
        <fullName evidence="2">SDR family oxidoreductase</fullName>
    </submittedName>
</protein>
<proteinExistence type="inferred from homology"/>
<dbReference type="Proteomes" id="UP001284601">
    <property type="component" value="Unassembled WGS sequence"/>
</dbReference>
<evidence type="ECO:0000313" key="3">
    <source>
        <dbReference type="Proteomes" id="UP001284601"/>
    </source>
</evidence>
<dbReference type="Gene3D" id="3.40.50.720">
    <property type="entry name" value="NAD(P)-binding Rossmann-like Domain"/>
    <property type="match status" value="1"/>
</dbReference>
<dbReference type="InterPro" id="IPR002347">
    <property type="entry name" value="SDR_fam"/>
</dbReference>
<evidence type="ECO:0000256" key="1">
    <source>
        <dbReference type="ARBA" id="ARBA00006484"/>
    </source>
</evidence>
<reference evidence="3" key="1">
    <citation type="submission" date="2023-07" db="EMBL/GenBank/DDBJ databases">
        <title>Conexibacter stalactiti sp. nov., isolated from stalactites in a lava cave and emended description of the genus Conexibacter.</title>
        <authorList>
            <person name="Lee S.D."/>
        </authorList>
    </citation>
    <scope>NUCLEOTIDE SEQUENCE [LARGE SCALE GENOMIC DNA]</scope>
    <source>
        <strain evidence="3">KCTC 39840</strain>
    </source>
</reference>
<dbReference type="PANTHER" id="PTHR43943:SF2">
    <property type="entry name" value="DEHYDROGENASE_REDUCTASE 4"/>
    <property type="match status" value="1"/>
</dbReference>
<sequence length="271" mass="27731">MSPLEGRTAIVTGASRGIGLAVADALAEAGATVIVTARTEEAAVAAASQLGRGALGVGAHAADEEAARACVEFALERTGRLDVLVNNAGTNPAYGPICEVDRARFMKTVEVNLWAPLLWSGLAARAWMSEHGGAIVNVASINGLKTSAGTGVYGVTKAALIHQTRQLAMELGPRVRVNAVAPGVVRTKLAETLWQNHEEEVAGRTALGRIGEPPDVASAVRFLAGPEASWITGETLVVDGGQVLGQPIRPRAAAYDSAAPPAPAPASEAAP</sequence>
<reference evidence="2 3" key="2">
    <citation type="submission" date="2023-10" db="EMBL/GenBank/DDBJ databases">
        <authorList>
            <person name="Han X.F."/>
        </authorList>
    </citation>
    <scope>NUCLEOTIDE SEQUENCE [LARGE SCALE GENOMIC DNA]</scope>
    <source>
        <strain evidence="2 3">KCTC 39840</strain>
    </source>
</reference>
<dbReference type="NCBIfam" id="NF005559">
    <property type="entry name" value="PRK07231.1"/>
    <property type="match status" value="1"/>
</dbReference>
<dbReference type="InterPro" id="IPR036291">
    <property type="entry name" value="NAD(P)-bd_dom_sf"/>
</dbReference>
<gene>
    <name evidence="2" type="ORF">R7226_15905</name>
</gene>
<comment type="similarity">
    <text evidence="1">Belongs to the short-chain dehydrogenases/reductases (SDR) family.</text>
</comment>
<comment type="caution">
    <text evidence="2">The sequence shown here is derived from an EMBL/GenBank/DDBJ whole genome shotgun (WGS) entry which is preliminary data.</text>
</comment>
<dbReference type="PRINTS" id="PR00080">
    <property type="entry name" value="SDRFAMILY"/>
</dbReference>
<name>A0ABU4HRA6_9ACTN</name>
<accession>A0ABU4HRA6</accession>
<dbReference type="EMBL" id="JAWSTH010000041">
    <property type="protein sequence ID" value="MDW5595833.1"/>
    <property type="molecule type" value="Genomic_DNA"/>
</dbReference>
<dbReference type="PANTHER" id="PTHR43943">
    <property type="entry name" value="DEHYDROGENASE/REDUCTASE (SDR FAMILY) MEMBER 4"/>
    <property type="match status" value="1"/>
</dbReference>
<organism evidence="2 3">
    <name type="scientific">Conexibacter stalactiti</name>
    <dbReference type="NCBI Taxonomy" id="1940611"/>
    <lineage>
        <taxon>Bacteria</taxon>
        <taxon>Bacillati</taxon>
        <taxon>Actinomycetota</taxon>
        <taxon>Thermoleophilia</taxon>
        <taxon>Solirubrobacterales</taxon>
        <taxon>Conexibacteraceae</taxon>
        <taxon>Conexibacter</taxon>
    </lineage>
</organism>
<dbReference type="CDD" id="cd05233">
    <property type="entry name" value="SDR_c"/>
    <property type="match status" value="1"/>
</dbReference>
<dbReference type="PRINTS" id="PR00081">
    <property type="entry name" value="GDHRDH"/>
</dbReference>
<evidence type="ECO:0000313" key="2">
    <source>
        <dbReference type="EMBL" id="MDW5595833.1"/>
    </source>
</evidence>
<keyword evidence="3" id="KW-1185">Reference proteome</keyword>